<evidence type="ECO:0000313" key="4">
    <source>
        <dbReference type="EMBL" id="AMQ56356.1"/>
    </source>
</evidence>
<accession>A0A142EMK1</accession>
<dbReference type="InterPro" id="IPR000601">
    <property type="entry name" value="PKD_dom"/>
</dbReference>
<dbReference type="PATRIC" id="fig|1727163.4.peg.1663"/>
<gene>
    <name evidence="4" type="ORF">AO498_08005</name>
</gene>
<evidence type="ECO:0000313" key="5">
    <source>
        <dbReference type="Proteomes" id="UP000073816"/>
    </source>
</evidence>
<evidence type="ECO:0000259" key="3">
    <source>
        <dbReference type="PROSITE" id="PS50093"/>
    </source>
</evidence>
<dbReference type="Gene3D" id="2.60.120.200">
    <property type="match status" value="1"/>
</dbReference>
<feature type="domain" description="PKD" evidence="3">
    <location>
        <begin position="635"/>
        <end position="677"/>
    </location>
</feature>
<feature type="signal peptide" evidence="2">
    <location>
        <begin position="1"/>
        <end position="23"/>
    </location>
</feature>
<reference evidence="5" key="1">
    <citation type="submission" date="2015-09" db="EMBL/GenBank/DDBJ databases">
        <title>Complete sequence of Algoriphagus sp. M8-2.</title>
        <authorList>
            <person name="Shintani M."/>
        </authorList>
    </citation>
    <scope>NUCLEOTIDE SEQUENCE [LARGE SCALE GENOMIC DNA]</scope>
    <source>
        <strain evidence="5">M8-2</strain>
    </source>
</reference>
<evidence type="ECO:0000256" key="2">
    <source>
        <dbReference type="SAM" id="SignalP"/>
    </source>
</evidence>
<dbReference type="PROSITE" id="PS50093">
    <property type="entry name" value="PKD"/>
    <property type="match status" value="1"/>
</dbReference>
<dbReference type="GO" id="GO:0005975">
    <property type="term" value="P:carbohydrate metabolic process"/>
    <property type="evidence" value="ECO:0007669"/>
    <property type="project" value="UniProtKB-ARBA"/>
</dbReference>
<dbReference type="SUPFAM" id="SSF49299">
    <property type="entry name" value="PKD domain"/>
    <property type="match status" value="1"/>
</dbReference>
<dbReference type="GO" id="GO:0004553">
    <property type="term" value="F:hydrolase activity, hydrolyzing O-glycosyl compounds"/>
    <property type="evidence" value="ECO:0007669"/>
    <property type="project" value="UniProtKB-ARBA"/>
</dbReference>
<name>A0A142EMK1_9BACT</name>
<organism evidence="4 5">
    <name type="scientific">Algoriphagus sanaruensis</name>
    <dbReference type="NCBI Taxonomy" id="1727163"/>
    <lineage>
        <taxon>Bacteria</taxon>
        <taxon>Pseudomonadati</taxon>
        <taxon>Bacteroidota</taxon>
        <taxon>Cytophagia</taxon>
        <taxon>Cytophagales</taxon>
        <taxon>Cyclobacteriaceae</taxon>
        <taxon>Algoriphagus</taxon>
    </lineage>
</organism>
<protein>
    <submittedName>
        <fullName evidence="4">Cell surface protein</fullName>
    </submittedName>
</protein>
<dbReference type="SMART" id="SM00089">
    <property type="entry name" value="PKD"/>
    <property type="match status" value="1"/>
</dbReference>
<dbReference type="RefSeq" id="WP_067545754.1">
    <property type="nucleotide sequence ID" value="NZ_CP012836.1"/>
</dbReference>
<dbReference type="Gene3D" id="2.60.40.10">
    <property type="entry name" value="Immunoglobulins"/>
    <property type="match status" value="1"/>
</dbReference>
<reference evidence="4 5" key="2">
    <citation type="journal article" date="2016" name="Genome Announc.">
        <title>Complete Genome Sequence of Algoriphagus sp. Strain M8-2, Isolated from a Brackish Lake.</title>
        <authorList>
            <person name="Muraguchi Y."/>
            <person name="Kushimoto K."/>
            <person name="Ohtsubo Y."/>
            <person name="Suzuki T."/>
            <person name="Dohra H."/>
            <person name="Kimbara K."/>
            <person name="Shintani M."/>
        </authorList>
    </citation>
    <scope>NUCLEOTIDE SEQUENCE [LARGE SCALE GENOMIC DNA]</scope>
    <source>
        <strain evidence="4 5">M8-2</strain>
    </source>
</reference>
<dbReference type="STRING" id="1727163.AO498_08005"/>
<dbReference type="InterPro" id="IPR035986">
    <property type="entry name" value="PKD_dom_sf"/>
</dbReference>
<keyword evidence="5" id="KW-1185">Reference proteome</keyword>
<dbReference type="InterPro" id="IPR022409">
    <property type="entry name" value="PKD/Chitinase_dom"/>
</dbReference>
<evidence type="ECO:0000256" key="1">
    <source>
        <dbReference type="SAM" id="MobiDB-lite"/>
    </source>
</evidence>
<dbReference type="InterPro" id="IPR013320">
    <property type="entry name" value="ConA-like_dom_sf"/>
</dbReference>
<dbReference type="CDD" id="cd00146">
    <property type="entry name" value="PKD"/>
    <property type="match status" value="1"/>
</dbReference>
<feature type="chain" id="PRO_5007494755" evidence="2">
    <location>
        <begin position="24"/>
        <end position="781"/>
    </location>
</feature>
<feature type="region of interest" description="Disordered" evidence="1">
    <location>
        <begin position="195"/>
        <end position="221"/>
    </location>
</feature>
<dbReference type="OrthoDB" id="7794186at2"/>
<dbReference type="SUPFAM" id="SSF49899">
    <property type="entry name" value="Concanavalin A-like lectins/glucanases"/>
    <property type="match status" value="1"/>
</dbReference>
<dbReference type="Pfam" id="PF18911">
    <property type="entry name" value="PKD_4"/>
    <property type="match status" value="1"/>
</dbReference>
<dbReference type="KEGG" id="alm:AO498_08005"/>
<sequence>MIRFWFWLSVLCCGLFFESPAQIGFPYCETFQTPNTLSETIFGGNARLLNGVLQLTSNQNDQRGYVYINVPFPSTYGLKVEFEYFSYGGTSPQPGDGVSMFLFDGDAPSFTPGGFGGSLGYGPRNNESGLSNAYLGIGFDEFGNFGTTHGGMVGSFSSLDEFGRAPNSIVIRGPGNGYSGYQFVVGRKTMEVGTDKDGLNPGAQFPISSGGSGTSRVTDPMKPGYRRVNLELTPNPNGVGFFLTLTMLVTTEPNLPRQVTIFDRPYDFIPPKNLKIGFAASTGGANNFHEIRNVKVEVSADDALINPTGVDINDYSSCAGQENRFVIEDQMVLLPNENSTIRCLQFFRSKEDITKNEGDICNQARCLEANRFLVIPEGVFQASDNAGGFTFTPNEDYIGKQVTVYYTITDSYGKTSDGNPITLDIKESPDPVSLLKEGESITRNQIEFCGDEPIILEAKGGEVYSSYDWVKDGEVIISGSLDSKILILEPGFYQVLGYNLKGCPAYSNEVEVLEQEIPRLISDLPVVGCQPTESVDVTTIIEGFDLNVYDYELELEERIFRNEELKSITASGEYLLRRKAKQFECYSEPNLLKVIIQDNPIIPDFEFVVQGTVISDDASGGIFPDDPIAFTDKSDPRTVKWDWDFGDGKTSTEQNPVHVFGKKGQFQVSLKITDELGCKTFFSKVVSITKSFRIMVPTGFTPTQPDNKTFLPKWKGLAKIDMTIYNLWGELIFKTTDLETPGWDGSLQGKLLEPGIFVFQLKGVSIDGENVVESGKFRLIR</sequence>
<feature type="compositionally biased region" description="Polar residues" evidence="1">
    <location>
        <begin position="206"/>
        <end position="217"/>
    </location>
</feature>
<keyword evidence="2" id="KW-0732">Signal</keyword>
<dbReference type="Proteomes" id="UP000073816">
    <property type="component" value="Chromosome"/>
</dbReference>
<dbReference type="EMBL" id="CP012836">
    <property type="protein sequence ID" value="AMQ56356.1"/>
    <property type="molecule type" value="Genomic_DNA"/>
</dbReference>
<proteinExistence type="predicted"/>
<dbReference type="InterPro" id="IPR013783">
    <property type="entry name" value="Ig-like_fold"/>
</dbReference>
<dbReference type="AlphaFoldDB" id="A0A142EMK1"/>